<name>A0A6B3SRK7_9BURK</name>
<keyword evidence="2" id="KW-1185">Reference proteome</keyword>
<dbReference type="RefSeq" id="WP_163967243.1">
    <property type="nucleotide sequence ID" value="NZ_JAAIVB010000069.1"/>
</dbReference>
<organism evidence="1 2">
    <name type="scientific">Noviherbaspirillum galbum</name>
    <dbReference type="NCBI Taxonomy" id="2709383"/>
    <lineage>
        <taxon>Bacteria</taxon>
        <taxon>Pseudomonadati</taxon>
        <taxon>Pseudomonadota</taxon>
        <taxon>Betaproteobacteria</taxon>
        <taxon>Burkholderiales</taxon>
        <taxon>Oxalobacteraceae</taxon>
        <taxon>Noviherbaspirillum</taxon>
    </lineage>
</organism>
<dbReference type="Proteomes" id="UP000482155">
    <property type="component" value="Unassembled WGS sequence"/>
</dbReference>
<gene>
    <name evidence="1" type="ORF">G3574_20205</name>
</gene>
<proteinExistence type="predicted"/>
<dbReference type="AlphaFoldDB" id="A0A6B3SRK7"/>
<evidence type="ECO:0000313" key="1">
    <source>
        <dbReference type="EMBL" id="NEX63407.1"/>
    </source>
</evidence>
<protein>
    <submittedName>
        <fullName evidence="1">Uncharacterized protein</fullName>
    </submittedName>
</protein>
<sequence>MFKFLQRVFSSTDAGNVQDDANVIGQDEKFFTVIFQDKSEGVSANGLPLHGGIDDLGATAGLGGLGFGASHGSLFDQGFTFNNDL</sequence>
<reference evidence="1 2" key="1">
    <citation type="submission" date="2020-02" db="EMBL/GenBank/DDBJ databases">
        <authorList>
            <person name="Kim M.K."/>
        </authorList>
    </citation>
    <scope>NUCLEOTIDE SEQUENCE [LARGE SCALE GENOMIC DNA]</scope>
    <source>
        <strain evidence="1 2">17J57-3</strain>
    </source>
</reference>
<accession>A0A6B3SRK7</accession>
<comment type="caution">
    <text evidence="1">The sequence shown here is derived from an EMBL/GenBank/DDBJ whole genome shotgun (WGS) entry which is preliminary data.</text>
</comment>
<evidence type="ECO:0000313" key="2">
    <source>
        <dbReference type="Proteomes" id="UP000482155"/>
    </source>
</evidence>
<dbReference type="EMBL" id="JAAIVB010000069">
    <property type="protein sequence ID" value="NEX63407.1"/>
    <property type="molecule type" value="Genomic_DNA"/>
</dbReference>